<name>A0A3R9P571_9BACT</name>
<dbReference type="Proteomes" id="UP000273500">
    <property type="component" value="Unassembled WGS sequence"/>
</dbReference>
<keyword evidence="3" id="KW-1185">Reference proteome</keyword>
<sequence>MNTHEKRPLYLGFALLLCSVVARVQHYDLQGLTPIMPFGWVLIVVAYQRYSKRLERRNAELEQQLQPSLPTATPAQGR</sequence>
<organism evidence="2 3">
    <name type="scientific">Hymenobacter rigui</name>
    <dbReference type="NCBI Taxonomy" id="334424"/>
    <lineage>
        <taxon>Bacteria</taxon>
        <taxon>Pseudomonadati</taxon>
        <taxon>Bacteroidota</taxon>
        <taxon>Cytophagia</taxon>
        <taxon>Cytophagales</taxon>
        <taxon>Hymenobacteraceae</taxon>
        <taxon>Hymenobacter</taxon>
    </lineage>
</organism>
<dbReference type="EMBL" id="RWIT01000004">
    <property type="protein sequence ID" value="RSK48935.1"/>
    <property type="molecule type" value="Genomic_DNA"/>
</dbReference>
<dbReference type="OrthoDB" id="886412at2"/>
<evidence type="ECO:0000256" key="1">
    <source>
        <dbReference type="SAM" id="Phobius"/>
    </source>
</evidence>
<dbReference type="AlphaFoldDB" id="A0A3R9P571"/>
<gene>
    <name evidence="2" type="ORF">EI291_10270</name>
</gene>
<dbReference type="RefSeq" id="WP_125419722.1">
    <property type="nucleotide sequence ID" value="NZ_RWIT01000004.1"/>
</dbReference>
<comment type="caution">
    <text evidence="2">The sequence shown here is derived from an EMBL/GenBank/DDBJ whole genome shotgun (WGS) entry which is preliminary data.</text>
</comment>
<evidence type="ECO:0000313" key="3">
    <source>
        <dbReference type="Proteomes" id="UP000273500"/>
    </source>
</evidence>
<accession>A0A3R9P571</accession>
<evidence type="ECO:0000313" key="2">
    <source>
        <dbReference type="EMBL" id="RSK48935.1"/>
    </source>
</evidence>
<feature type="transmembrane region" description="Helical" evidence="1">
    <location>
        <begin position="32"/>
        <end position="50"/>
    </location>
</feature>
<proteinExistence type="predicted"/>
<keyword evidence="1" id="KW-0812">Transmembrane</keyword>
<keyword evidence="1" id="KW-1133">Transmembrane helix</keyword>
<reference evidence="2 3" key="1">
    <citation type="submission" date="2018-12" db="EMBL/GenBank/DDBJ databases">
        <authorList>
            <person name="Feng G."/>
            <person name="Zhu H."/>
        </authorList>
    </citation>
    <scope>NUCLEOTIDE SEQUENCE [LARGE SCALE GENOMIC DNA]</scope>
    <source>
        <strain evidence="2 3">KCTC 12533</strain>
    </source>
</reference>
<keyword evidence="1" id="KW-0472">Membrane</keyword>
<protein>
    <submittedName>
        <fullName evidence="2">Uncharacterized protein</fullName>
    </submittedName>
</protein>